<dbReference type="Gene3D" id="3.40.50.150">
    <property type="entry name" value="Vaccinia Virus protein VP39"/>
    <property type="match status" value="1"/>
</dbReference>
<organism evidence="8 9">
    <name type="scientific">Eiseniibacteriota bacterium</name>
    <dbReference type="NCBI Taxonomy" id="2212470"/>
    <lineage>
        <taxon>Bacteria</taxon>
        <taxon>Candidatus Eiseniibacteriota</taxon>
    </lineage>
</organism>
<keyword evidence="4 6" id="KW-0808">Transferase</keyword>
<evidence type="ECO:0000313" key="8">
    <source>
        <dbReference type="EMBL" id="TMQ66498.1"/>
    </source>
</evidence>
<evidence type="ECO:0000256" key="1">
    <source>
        <dbReference type="ARBA" id="ARBA00022490"/>
    </source>
</evidence>
<evidence type="ECO:0000256" key="7">
    <source>
        <dbReference type="SAM" id="MobiDB-lite"/>
    </source>
</evidence>
<evidence type="ECO:0000313" key="9">
    <source>
        <dbReference type="Proteomes" id="UP000316609"/>
    </source>
</evidence>
<protein>
    <recommendedName>
        <fullName evidence="6">Ribosomal RNA small subunit methyltransferase G</fullName>
        <ecNumber evidence="6">2.1.1.-</ecNumber>
    </recommendedName>
    <alternativeName>
        <fullName evidence="6">16S rRNA 7-methylguanosine methyltransferase</fullName>
        <shortName evidence="6">16S rRNA m7G methyltransferase</shortName>
    </alternativeName>
</protein>
<feature type="binding site" evidence="6">
    <location>
        <position position="151"/>
    </location>
    <ligand>
        <name>S-adenosyl-L-methionine</name>
        <dbReference type="ChEBI" id="CHEBI:59789"/>
    </ligand>
</feature>
<comment type="similarity">
    <text evidence="6">Belongs to the methyltransferase superfamily. RNA methyltransferase RsmG family.</text>
</comment>
<comment type="caution">
    <text evidence="6">Lacks conserved residue(s) required for the propagation of feature annotation.</text>
</comment>
<comment type="subcellular location">
    <subcellularLocation>
        <location evidence="6">Cytoplasm</location>
    </subcellularLocation>
</comment>
<dbReference type="HAMAP" id="MF_00074">
    <property type="entry name" value="16SrRNA_methyltr_G"/>
    <property type="match status" value="1"/>
</dbReference>
<feature type="binding site" evidence="6">
    <location>
        <position position="216"/>
    </location>
    <ligand>
        <name>S-adenosyl-L-methionine</name>
        <dbReference type="ChEBI" id="CHEBI:59789"/>
    </ligand>
</feature>
<dbReference type="Proteomes" id="UP000316609">
    <property type="component" value="Unassembled WGS sequence"/>
</dbReference>
<evidence type="ECO:0000256" key="2">
    <source>
        <dbReference type="ARBA" id="ARBA00022552"/>
    </source>
</evidence>
<dbReference type="InterPro" id="IPR029063">
    <property type="entry name" value="SAM-dependent_MTases_sf"/>
</dbReference>
<proteinExistence type="inferred from homology"/>
<comment type="function">
    <text evidence="6">Specifically methylates the N7 position of a guanine in 16S rRNA.</text>
</comment>
<feature type="binding site" evidence="6">
    <location>
        <begin position="197"/>
        <end position="198"/>
    </location>
    <ligand>
        <name>S-adenosyl-L-methionine</name>
        <dbReference type="ChEBI" id="CHEBI:59789"/>
    </ligand>
</feature>
<evidence type="ECO:0000256" key="6">
    <source>
        <dbReference type="HAMAP-Rule" id="MF_00074"/>
    </source>
</evidence>
<keyword evidence="2 6" id="KW-0698">rRNA processing</keyword>
<dbReference type="SUPFAM" id="SSF53335">
    <property type="entry name" value="S-adenosyl-L-methionine-dependent methyltransferases"/>
    <property type="match status" value="1"/>
</dbReference>
<evidence type="ECO:0000256" key="3">
    <source>
        <dbReference type="ARBA" id="ARBA00022603"/>
    </source>
</evidence>
<dbReference type="PANTHER" id="PTHR31760">
    <property type="entry name" value="S-ADENOSYL-L-METHIONINE-DEPENDENT METHYLTRANSFERASES SUPERFAMILY PROTEIN"/>
    <property type="match status" value="1"/>
</dbReference>
<dbReference type="Pfam" id="PF02527">
    <property type="entry name" value="GidB"/>
    <property type="match status" value="1"/>
</dbReference>
<dbReference type="GO" id="GO:0005829">
    <property type="term" value="C:cytosol"/>
    <property type="evidence" value="ECO:0007669"/>
    <property type="project" value="TreeGrafter"/>
</dbReference>
<dbReference type="InterPro" id="IPR003682">
    <property type="entry name" value="rRNA_ssu_MeTfrase_G"/>
</dbReference>
<dbReference type="AlphaFoldDB" id="A0A538TSB2"/>
<name>A0A538TSB2_UNCEI</name>
<keyword evidence="5 6" id="KW-0949">S-adenosyl-L-methionine</keyword>
<keyword evidence="3 6" id="KW-0489">Methyltransferase</keyword>
<evidence type="ECO:0000256" key="5">
    <source>
        <dbReference type="ARBA" id="ARBA00022691"/>
    </source>
</evidence>
<feature type="binding site" evidence="6">
    <location>
        <position position="146"/>
    </location>
    <ligand>
        <name>S-adenosyl-L-methionine</name>
        <dbReference type="ChEBI" id="CHEBI:59789"/>
    </ligand>
</feature>
<feature type="region of interest" description="Disordered" evidence="7">
    <location>
        <begin position="24"/>
        <end position="58"/>
    </location>
</feature>
<evidence type="ECO:0000256" key="4">
    <source>
        <dbReference type="ARBA" id="ARBA00022679"/>
    </source>
</evidence>
<dbReference type="EMBL" id="VBOY01000055">
    <property type="protein sequence ID" value="TMQ66498.1"/>
    <property type="molecule type" value="Genomic_DNA"/>
</dbReference>
<sequence length="281" mass="31613">MSGFLDRHLEASLQERSRAWSWTMPSRRAGARAPKARRRGSARRDASRRPATPRIGTSRVVAPRVSIESQPWARLVPHLEPLGIDVERTIGQIKRYASAVLEWNRGVSNLISRNDESRLVDRHLVESVQPATWLKSSGAMRWLDFGSGAGLPAIPLRLAGVGEEWTLVESRRNKTLFIRKLLLDNKIDRVSVVCQRLEMLVGDPLMASGFDGFTARATLPLAETLDLARHFVRQGGFAFLWKGSGLDQEMRSSTGWRDHWEESGRIEVGSGPISVIRYIRK</sequence>
<dbReference type="EC" id="2.1.1.-" evidence="6"/>
<gene>
    <name evidence="6" type="primary">rsmG</name>
    <name evidence="8" type="ORF">E6K78_06215</name>
</gene>
<comment type="caution">
    <text evidence="8">The sequence shown here is derived from an EMBL/GenBank/DDBJ whole genome shotgun (WGS) entry which is preliminary data.</text>
</comment>
<keyword evidence="1 6" id="KW-0963">Cytoplasm</keyword>
<reference evidence="8 9" key="1">
    <citation type="journal article" date="2019" name="Nat. Microbiol.">
        <title>Mediterranean grassland soil C-N compound turnover is dependent on rainfall and depth, and is mediated by genomically divergent microorganisms.</title>
        <authorList>
            <person name="Diamond S."/>
            <person name="Andeer P.F."/>
            <person name="Li Z."/>
            <person name="Crits-Christoph A."/>
            <person name="Burstein D."/>
            <person name="Anantharaman K."/>
            <person name="Lane K.R."/>
            <person name="Thomas B.C."/>
            <person name="Pan C."/>
            <person name="Northen T.R."/>
            <person name="Banfield J.F."/>
        </authorList>
    </citation>
    <scope>NUCLEOTIDE SEQUENCE [LARGE SCALE GENOMIC DNA]</scope>
    <source>
        <strain evidence="8">WS_8</strain>
    </source>
</reference>
<dbReference type="GO" id="GO:0070043">
    <property type="term" value="F:rRNA (guanine-N7-)-methyltransferase activity"/>
    <property type="evidence" value="ECO:0007669"/>
    <property type="project" value="UniProtKB-UniRule"/>
</dbReference>
<accession>A0A538TSB2</accession>
<dbReference type="PANTHER" id="PTHR31760:SF0">
    <property type="entry name" value="S-ADENOSYL-L-METHIONINE-DEPENDENT METHYLTRANSFERASES SUPERFAMILY PROTEIN"/>
    <property type="match status" value="1"/>
</dbReference>